<name>A0A7R9QXI1_9ACAR</name>
<dbReference type="SUPFAM" id="SSF50814">
    <property type="entry name" value="Lipocalins"/>
    <property type="match status" value="1"/>
</dbReference>
<feature type="chain" id="PRO_5036211941" description="Lipocalin" evidence="1">
    <location>
        <begin position="22"/>
        <end position="116"/>
    </location>
</feature>
<feature type="non-terminal residue" evidence="2">
    <location>
        <position position="1"/>
    </location>
</feature>
<dbReference type="Proteomes" id="UP000728032">
    <property type="component" value="Unassembled WGS sequence"/>
</dbReference>
<gene>
    <name evidence="2" type="ORF">ONB1V03_LOCUS17150</name>
</gene>
<evidence type="ECO:0000313" key="3">
    <source>
        <dbReference type="Proteomes" id="UP000728032"/>
    </source>
</evidence>
<keyword evidence="3" id="KW-1185">Reference proteome</keyword>
<evidence type="ECO:0000256" key="1">
    <source>
        <dbReference type="SAM" id="SignalP"/>
    </source>
</evidence>
<dbReference type="AlphaFoldDB" id="A0A7R9QXI1"/>
<accession>A0A7R9QXI1</accession>
<evidence type="ECO:0008006" key="4">
    <source>
        <dbReference type="Google" id="ProtNLM"/>
    </source>
</evidence>
<sequence>MWDMFNFYLILAITFYGNSLAQTNLTITNGTQTRCPNVTGMPTVNFSSLAGQWYELAITPNNTITGYKCPTNRSYGLNMEPCYIVQSPPSIISYLNSSFASGQLFILDTDYQTYKS</sequence>
<keyword evidence="1" id="KW-0732">Signal</keyword>
<protein>
    <recommendedName>
        <fullName evidence="4">Lipocalin</fullName>
    </recommendedName>
</protein>
<organism evidence="2">
    <name type="scientific">Oppiella nova</name>
    <dbReference type="NCBI Taxonomy" id="334625"/>
    <lineage>
        <taxon>Eukaryota</taxon>
        <taxon>Metazoa</taxon>
        <taxon>Ecdysozoa</taxon>
        <taxon>Arthropoda</taxon>
        <taxon>Chelicerata</taxon>
        <taxon>Arachnida</taxon>
        <taxon>Acari</taxon>
        <taxon>Acariformes</taxon>
        <taxon>Sarcoptiformes</taxon>
        <taxon>Oribatida</taxon>
        <taxon>Brachypylina</taxon>
        <taxon>Oppioidea</taxon>
        <taxon>Oppiidae</taxon>
        <taxon>Oppiella</taxon>
    </lineage>
</organism>
<dbReference type="Gene3D" id="2.40.128.20">
    <property type="match status" value="1"/>
</dbReference>
<feature type="signal peptide" evidence="1">
    <location>
        <begin position="1"/>
        <end position="21"/>
    </location>
</feature>
<reference evidence="2" key="1">
    <citation type="submission" date="2020-11" db="EMBL/GenBank/DDBJ databases">
        <authorList>
            <person name="Tran Van P."/>
        </authorList>
    </citation>
    <scope>NUCLEOTIDE SEQUENCE</scope>
</reference>
<dbReference type="EMBL" id="OC935498">
    <property type="protein sequence ID" value="CAD7660584.1"/>
    <property type="molecule type" value="Genomic_DNA"/>
</dbReference>
<proteinExistence type="predicted"/>
<evidence type="ECO:0000313" key="2">
    <source>
        <dbReference type="EMBL" id="CAD7660584.1"/>
    </source>
</evidence>
<dbReference type="InterPro" id="IPR012674">
    <property type="entry name" value="Calycin"/>
</dbReference>
<dbReference type="EMBL" id="CAJPVJ010020673">
    <property type="protein sequence ID" value="CAG2177722.1"/>
    <property type="molecule type" value="Genomic_DNA"/>
</dbReference>